<dbReference type="STRING" id="1121322.SAMN02745136_05405"/>
<dbReference type="Proteomes" id="UP000184386">
    <property type="component" value="Unassembled WGS sequence"/>
</dbReference>
<comment type="subcellular location">
    <subcellularLocation>
        <location evidence="1 7">Cell membrane</location>
        <topology evidence="1 7">Multi-pass membrane protein</topology>
    </subcellularLocation>
</comment>
<dbReference type="PANTHER" id="PTHR43744:SF12">
    <property type="entry name" value="ABC TRANSPORTER PERMEASE PROTEIN MG189-RELATED"/>
    <property type="match status" value="1"/>
</dbReference>
<keyword evidence="3" id="KW-1003">Cell membrane</keyword>
<feature type="transmembrane region" description="Helical" evidence="7">
    <location>
        <begin position="184"/>
        <end position="205"/>
    </location>
</feature>
<sequence length="278" mass="31026">MPSKSNKSLIRKTLVYIVLIVGSFVALFPFLWMILTSFKSANEAMMIPPTIFPESLKLYNFTSITKKLPFVKIYFNTTVSAVVTVTAQLIFCSMAAYSFARIKFPGRDIIFVTLLAVLMVPGTFFILPQYRMVYKMGLLNTIPALFLPNLFSAMGTFLLRQFFISLPQELEDAAYIDGCNRGKVFVKIMLPLVKPGLVSLGILTFKFSWNDLMWPLIVNTSTDKMTLSAALSYLQGQYVTDFPGVMAGAILSVVPIIVIFAIFQKQFIEGVAHTGIKG</sequence>
<dbReference type="AlphaFoldDB" id="A0A1M7CEI7"/>
<evidence type="ECO:0000256" key="4">
    <source>
        <dbReference type="ARBA" id="ARBA00022692"/>
    </source>
</evidence>
<evidence type="ECO:0000256" key="2">
    <source>
        <dbReference type="ARBA" id="ARBA00022448"/>
    </source>
</evidence>
<evidence type="ECO:0000256" key="5">
    <source>
        <dbReference type="ARBA" id="ARBA00022989"/>
    </source>
</evidence>
<evidence type="ECO:0000313" key="9">
    <source>
        <dbReference type="EMBL" id="SHL65632.1"/>
    </source>
</evidence>
<keyword evidence="5 7" id="KW-1133">Transmembrane helix</keyword>
<reference evidence="9 10" key="1">
    <citation type="submission" date="2016-11" db="EMBL/GenBank/DDBJ databases">
        <authorList>
            <person name="Jaros S."/>
            <person name="Januszkiewicz K."/>
            <person name="Wedrychowicz H."/>
        </authorList>
    </citation>
    <scope>NUCLEOTIDE SEQUENCE [LARGE SCALE GENOMIC DNA]</scope>
    <source>
        <strain evidence="9 10">DSM 15929</strain>
    </source>
</reference>
<organism evidence="9 10">
    <name type="scientific">Anaerocolumna jejuensis DSM 15929</name>
    <dbReference type="NCBI Taxonomy" id="1121322"/>
    <lineage>
        <taxon>Bacteria</taxon>
        <taxon>Bacillati</taxon>
        <taxon>Bacillota</taxon>
        <taxon>Clostridia</taxon>
        <taxon>Lachnospirales</taxon>
        <taxon>Lachnospiraceae</taxon>
        <taxon>Anaerocolumna</taxon>
    </lineage>
</organism>
<evidence type="ECO:0000256" key="3">
    <source>
        <dbReference type="ARBA" id="ARBA00022475"/>
    </source>
</evidence>
<comment type="similarity">
    <text evidence="7">Belongs to the binding-protein-dependent transport system permease family.</text>
</comment>
<dbReference type="InterPro" id="IPR000515">
    <property type="entry name" value="MetI-like"/>
</dbReference>
<feature type="transmembrane region" description="Helical" evidence="7">
    <location>
        <begin position="109"/>
        <end position="130"/>
    </location>
</feature>
<accession>A0A1M7CEI7</accession>
<name>A0A1M7CEI7_9FIRM</name>
<feature type="domain" description="ABC transmembrane type-1" evidence="8">
    <location>
        <begin position="74"/>
        <end position="263"/>
    </location>
</feature>
<proteinExistence type="inferred from homology"/>
<dbReference type="Pfam" id="PF00528">
    <property type="entry name" value="BPD_transp_1"/>
    <property type="match status" value="1"/>
</dbReference>
<keyword evidence="6 7" id="KW-0472">Membrane</keyword>
<dbReference type="PANTHER" id="PTHR43744">
    <property type="entry name" value="ABC TRANSPORTER PERMEASE PROTEIN MG189-RELATED-RELATED"/>
    <property type="match status" value="1"/>
</dbReference>
<dbReference type="Gene3D" id="1.10.3720.10">
    <property type="entry name" value="MetI-like"/>
    <property type="match status" value="1"/>
</dbReference>
<dbReference type="PROSITE" id="PS50928">
    <property type="entry name" value="ABC_TM1"/>
    <property type="match status" value="1"/>
</dbReference>
<evidence type="ECO:0000256" key="1">
    <source>
        <dbReference type="ARBA" id="ARBA00004651"/>
    </source>
</evidence>
<dbReference type="EMBL" id="FRAC01000042">
    <property type="protein sequence ID" value="SHL65632.1"/>
    <property type="molecule type" value="Genomic_DNA"/>
</dbReference>
<dbReference type="InterPro" id="IPR035906">
    <property type="entry name" value="MetI-like_sf"/>
</dbReference>
<dbReference type="SUPFAM" id="SSF161098">
    <property type="entry name" value="MetI-like"/>
    <property type="match status" value="1"/>
</dbReference>
<dbReference type="RefSeq" id="WP_073280301.1">
    <property type="nucleotide sequence ID" value="NZ_FRAC01000042.1"/>
</dbReference>
<evidence type="ECO:0000256" key="6">
    <source>
        <dbReference type="ARBA" id="ARBA00023136"/>
    </source>
</evidence>
<dbReference type="GO" id="GO:0005886">
    <property type="term" value="C:plasma membrane"/>
    <property type="evidence" value="ECO:0007669"/>
    <property type="project" value="UniProtKB-SubCell"/>
</dbReference>
<feature type="transmembrane region" description="Helical" evidence="7">
    <location>
        <begin position="73"/>
        <end position="97"/>
    </location>
</feature>
<dbReference type="CDD" id="cd06261">
    <property type="entry name" value="TM_PBP2"/>
    <property type="match status" value="1"/>
</dbReference>
<dbReference type="GO" id="GO:0055085">
    <property type="term" value="P:transmembrane transport"/>
    <property type="evidence" value="ECO:0007669"/>
    <property type="project" value="InterPro"/>
</dbReference>
<feature type="transmembrane region" description="Helical" evidence="7">
    <location>
        <begin position="242"/>
        <end position="263"/>
    </location>
</feature>
<feature type="transmembrane region" description="Helical" evidence="7">
    <location>
        <begin position="14"/>
        <end position="35"/>
    </location>
</feature>
<evidence type="ECO:0000256" key="7">
    <source>
        <dbReference type="RuleBase" id="RU363032"/>
    </source>
</evidence>
<evidence type="ECO:0000259" key="8">
    <source>
        <dbReference type="PROSITE" id="PS50928"/>
    </source>
</evidence>
<keyword evidence="4 7" id="KW-0812">Transmembrane</keyword>
<dbReference type="OrthoDB" id="9787837at2"/>
<gene>
    <name evidence="9" type="ORF">SAMN02745136_05405</name>
</gene>
<feature type="transmembrane region" description="Helical" evidence="7">
    <location>
        <begin position="142"/>
        <end position="163"/>
    </location>
</feature>
<keyword evidence="10" id="KW-1185">Reference proteome</keyword>
<keyword evidence="9" id="KW-0762">Sugar transport</keyword>
<protein>
    <submittedName>
        <fullName evidence="9">Multiple sugar transport system permease protein</fullName>
    </submittedName>
</protein>
<evidence type="ECO:0000313" key="10">
    <source>
        <dbReference type="Proteomes" id="UP000184386"/>
    </source>
</evidence>
<keyword evidence="2 7" id="KW-0813">Transport</keyword>